<dbReference type="EMBL" id="CAJVCH010545445">
    <property type="protein sequence ID" value="CAG7827937.1"/>
    <property type="molecule type" value="Genomic_DNA"/>
</dbReference>
<keyword evidence="1" id="KW-1133">Transmembrane helix</keyword>
<accession>A0A8J2PFU1</accession>
<evidence type="ECO:0000313" key="2">
    <source>
        <dbReference type="EMBL" id="CAG7827937.1"/>
    </source>
</evidence>
<reference evidence="2" key="1">
    <citation type="submission" date="2021-06" db="EMBL/GenBank/DDBJ databases">
        <authorList>
            <person name="Hodson N. C."/>
            <person name="Mongue J. A."/>
            <person name="Jaron S. K."/>
        </authorList>
    </citation>
    <scope>NUCLEOTIDE SEQUENCE</scope>
</reference>
<evidence type="ECO:0000256" key="1">
    <source>
        <dbReference type="SAM" id="Phobius"/>
    </source>
</evidence>
<sequence length="100" mass="11125">SEMQDKNFVFLHETNTRIAIEAIPLIQFIKGVAFALILGRDVLLLVKHFEEAGSHTNSSSILEIISKIPNHTLAVLLSMQIVATFVVNLLMGILLRMGLR</sequence>
<dbReference type="AlphaFoldDB" id="A0A8J2PFU1"/>
<dbReference type="Proteomes" id="UP000708208">
    <property type="component" value="Unassembled WGS sequence"/>
</dbReference>
<feature type="non-terminal residue" evidence="2">
    <location>
        <position position="1"/>
    </location>
</feature>
<proteinExistence type="predicted"/>
<keyword evidence="1" id="KW-0812">Transmembrane</keyword>
<gene>
    <name evidence="2" type="ORF">AFUS01_LOCUS37892</name>
</gene>
<keyword evidence="3" id="KW-1185">Reference proteome</keyword>
<organism evidence="2 3">
    <name type="scientific">Allacma fusca</name>
    <dbReference type="NCBI Taxonomy" id="39272"/>
    <lineage>
        <taxon>Eukaryota</taxon>
        <taxon>Metazoa</taxon>
        <taxon>Ecdysozoa</taxon>
        <taxon>Arthropoda</taxon>
        <taxon>Hexapoda</taxon>
        <taxon>Collembola</taxon>
        <taxon>Symphypleona</taxon>
        <taxon>Sminthuridae</taxon>
        <taxon>Allacma</taxon>
    </lineage>
</organism>
<evidence type="ECO:0000313" key="3">
    <source>
        <dbReference type="Proteomes" id="UP000708208"/>
    </source>
</evidence>
<protein>
    <submittedName>
        <fullName evidence="2">Uncharacterized protein</fullName>
    </submittedName>
</protein>
<keyword evidence="1" id="KW-0472">Membrane</keyword>
<feature type="non-terminal residue" evidence="2">
    <location>
        <position position="100"/>
    </location>
</feature>
<comment type="caution">
    <text evidence="2">The sequence shown here is derived from an EMBL/GenBank/DDBJ whole genome shotgun (WGS) entry which is preliminary data.</text>
</comment>
<name>A0A8J2PFU1_9HEXA</name>
<feature type="transmembrane region" description="Helical" evidence="1">
    <location>
        <begin position="73"/>
        <end position="95"/>
    </location>
</feature>